<accession>A0A1K2HBG0</accession>
<evidence type="ECO:0000313" key="3">
    <source>
        <dbReference type="Proteomes" id="UP000185655"/>
    </source>
</evidence>
<dbReference type="EMBL" id="JXJT01000001">
    <property type="protein sequence ID" value="PCS04870.1"/>
    <property type="molecule type" value="Genomic_DNA"/>
</dbReference>
<evidence type="ECO:0008006" key="5">
    <source>
        <dbReference type="Google" id="ProtNLM"/>
    </source>
</evidence>
<proteinExistence type="predicted"/>
<evidence type="ECO:0000313" key="1">
    <source>
        <dbReference type="EMBL" id="PCS04870.1"/>
    </source>
</evidence>
<dbReference type="STRING" id="1122154.SAMN02746068_01054"/>
<reference evidence="2 3" key="2">
    <citation type="submission" date="2016-11" db="EMBL/GenBank/DDBJ databases">
        <authorList>
            <person name="Jaros S."/>
            <person name="Januszkiewicz K."/>
            <person name="Wedrychowicz H."/>
        </authorList>
    </citation>
    <scope>NUCLEOTIDE SEQUENCE [LARGE SCALE GENOMIC DNA]</scope>
    <source>
        <strain evidence="2 3">DSM 22330</strain>
    </source>
</reference>
<dbReference type="OrthoDB" id="1697664at2"/>
<protein>
    <recommendedName>
        <fullName evidence="5">Prophage pi2 protein 40</fullName>
    </recommendedName>
</protein>
<dbReference type="EMBL" id="FPKS01000004">
    <property type="protein sequence ID" value="SFZ74029.1"/>
    <property type="molecule type" value="Genomic_DNA"/>
</dbReference>
<dbReference type="RefSeq" id="WP_031366172.1">
    <property type="nucleotide sequence ID" value="NZ_FPKS01000004.1"/>
</dbReference>
<evidence type="ECO:0000313" key="2">
    <source>
        <dbReference type="EMBL" id="SFZ74029.1"/>
    </source>
</evidence>
<dbReference type="AlphaFoldDB" id="A0A1K2HBG0"/>
<reference evidence="1 4" key="1">
    <citation type="submission" date="2014-12" db="EMBL/GenBank/DDBJ databases">
        <title>Draft genome sequences of 10 type strains of Lactococcus.</title>
        <authorList>
            <person name="Sun Z."/>
            <person name="Zhong Z."/>
            <person name="Liu W."/>
            <person name="Zhang W."/>
            <person name="Zhang H."/>
        </authorList>
    </citation>
    <scope>NUCLEOTIDE SEQUENCE [LARGE SCALE GENOMIC DNA]</scope>
    <source>
        <strain evidence="1 4">DSM 22330</strain>
    </source>
</reference>
<dbReference type="Proteomes" id="UP000185655">
    <property type="component" value="Unassembled WGS sequence"/>
</dbReference>
<name>A0A1K2HBG0_9LACT</name>
<evidence type="ECO:0000313" key="4">
    <source>
        <dbReference type="Proteomes" id="UP000218979"/>
    </source>
</evidence>
<organism evidence="2 3">
    <name type="scientific">Pseudolactococcus chungangensis CAU 28 = DSM 22330</name>
    <dbReference type="NCBI Taxonomy" id="1122154"/>
    <lineage>
        <taxon>Bacteria</taxon>
        <taxon>Bacillati</taxon>
        <taxon>Bacillota</taxon>
        <taxon>Bacilli</taxon>
        <taxon>Lactobacillales</taxon>
        <taxon>Streptococcaceae</taxon>
        <taxon>Pseudolactococcus</taxon>
    </lineage>
</organism>
<sequence length="119" mass="13790">MEKTIYIDDKPVLLKSTAATPLRYKAQFKKDYFGELLKLSKLFQGKEGKEFDLLNISFEDLNFLDFEVFYNFIWVLAKTANPSIPEPMTWLDGFDSMPIAEVFPEVTELLHGSIESKKK</sequence>
<dbReference type="Proteomes" id="UP000218979">
    <property type="component" value="Unassembled WGS sequence"/>
</dbReference>
<keyword evidence="4" id="KW-1185">Reference proteome</keyword>
<gene>
    <name evidence="1" type="ORF">RR45_GL000189</name>
    <name evidence="2" type="ORF">SAMN02746068_01054</name>
</gene>